<evidence type="ECO:0000256" key="6">
    <source>
        <dbReference type="ARBA" id="ARBA00053369"/>
    </source>
</evidence>
<keyword evidence="3 9" id="KW-0378">Hydrolase</keyword>
<evidence type="ECO:0000313" key="11">
    <source>
        <dbReference type="Proteomes" id="UP000282800"/>
    </source>
</evidence>
<dbReference type="CDD" id="cd00555">
    <property type="entry name" value="Maf"/>
    <property type="match status" value="1"/>
</dbReference>
<dbReference type="OrthoDB" id="9813694at2"/>
<proteinExistence type="inferred from homology"/>
<dbReference type="GO" id="GO:0047429">
    <property type="term" value="F:nucleoside triphosphate diphosphatase activity"/>
    <property type="evidence" value="ECO:0007669"/>
    <property type="project" value="InterPro"/>
</dbReference>
<feature type="site" description="Important for substrate specificity" evidence="9">
    <location>
        <position position="154"/>
    </location>
</feature>
<keyword evidence="2 9" id="KW-0963">Cytoplasm</keyword>
<keyword evidence="4 9" id="KW-0546">Nucleotide metabolism</keyword>
<evidence type="ECO:0000313" key="10">
    <source>
        <dbReference type="EMBL" id="RYJ61666.1"/>
    </source>
</evidence>
<dbReference type="Pfam" id="PF02545">
    <property type="entry name" value="Maf"/>
    <property type="match status" value="1"/>
</dbReference>
<dbReference type="SUPFAM" id="SSF52972">
    <property type="entry name" value="ITPase-like"/>
    <property type="match status" value="1"/>
</dbReference>
<name>A0A482U4P4_9PSED</name>
<dbReference type="PANTHER" id="PTHR43213:SF10">
    <property type="entry name" value="7-METHYL-GTP PYROPHOSPHATASE"/>
    <property type="match status" value="1"/>
</dbReference>
<dbReference type="GO" id="GO:0005737">
    <property type="term" value="C:cytoplasm"/>
    <property type="evidence" value="ECO:0007669"/>
    <property type="project" value="UniProtKB-SubCell"/>
</dbReference>
<dbReference type="Proteomes" id="UP000282800">
    <property type="component" value="Unassembled WGS sequence"/>
</dbReference>
<dbReference type="AlphaFoldDB" id="A0A482U4P4"/>
<dbReference type="Gene3D" id="3.90.950.10">
    <property type="match status" value="1"/>
</dbReference>
<accession>A0A482U4P4</accession>
<evidence type="ECO:0000256" key="4">
    <source>
        <dbReference type="ARBA" id="ARBA00023080"/>
    </source>
</evidence>
<evidence type="ECO:0000256" key="2">
    <source>
        <dbReference type="ARBA" id="ARBA00022490"/>
    </source>
</evidence>
<dbReference type="PANTHER" id="PTHR43213">
    <property type="entry name" value="BIFUNCTIONAL DTTP/UTP PYROPHOSPHATASE/METHYLTRANSFERASE PROTEIN-RELATED"/>
    <property type="match status" value="1"/>
</dbReference>
<evidence type="ECO:0000256" key="1">
    <source>
        <dbReference type="ARBA" id="ARBA00004496"/>
    </source>
</evidence>
<protein>
    <recommendedName>
        <fullName evidence="8 9">7-methyl-GTP pyrophosphatase</fullName>
        <shortName evidence="9">m(7)GTP pyrophosphatase</shortName>
        <ecNumber evidence="9">3.6.1.-</ecNumber>
    </recommendedName>
</protein>
<dbReference type="GO" id="GO:0009117">
    <property type="term" value="P:nucleotide metabolic process"/>
    <property type="evidence" value="ECO:0007669"/>
    <property type="project" value="UniProtKB-KW"/>
</dbReference>
<comment type="catalytic activity">
    <reaction evidence="5 9">
        <text>N(7)-methyl-GTP + H2O = N(7)-methyl-GMP + diphosphate + H(+)</text>
        <dbReference type="Rhea" id="RHEA:58744"/>
        <dbReference type="ChEBI" id="CHEBI:15377"/>
        <dbReference type="ChEBI" id="CHEBI:15378"/>
        <dbReference type="ChEBI" id="CHEBI:33019"/>
        <dbReference type="ChEBI" id="CHEBI:58285"/>
        <dbReference type="ChEBI" id="CHEBI:87133"/>
    </reaction>
</comment>
<dbReference type="EC" id="3.6.1.-" evidence="9"/>
<feature type="active site" description="Proton acceptor" evidence="9">
    <location>
        <position position="69"/>
    </location>
</feature>
<comment type="function">
    <text evidence="6 9">Nucleoside triphosphate pyrophosphatase that hydrolyzes 7-methyl-GTP (m(7)GTP). May have a dual role in cell division arrest and in preventing the incorporation of modified nucleotides into cellular nucleic acids.</text>
</comment>
<dbReference type="InterPro" id="IPR029001">
    <property type="entry name" value="ITPase-like_fam"/>
</dbReference>
<dbReference type="HAMAP" id="MF_00528">
    <property type="entry name" value="Maf"/>
    <property type="match status" value="1"/>
</dbReference>
<dbReference type="FunFam" id="3.90.950.10:FF:000005">
    <property type="entry name" value="7-methyl-GTP pyrophosphatase"/>
    <property type="match status" value="1"/>
</dbReference>
<sequence length="192" mass="21109">MRHLLLASSSRYRQQLLSRLRLPFDSCAPEIDETALPGESAEHLVRRLAERKASALATRYPDSLIIGSDQVAVLNQDILGKPHTFERAKQQLLAASGGSVRFFTGLALLDCMNGKLQVACVPFTVHFRTLDEARIERYLKAEQPYDCAGSFKAEGLGISLFRATEGEDVTSLVGLPLIRLVDMLLNAGVEVP</sequence>
<comment type="cofactor">
    <cofactor evidence="9">
        <name>a divalent metal cation</name>
        <dbReference type="ChEBI" id="CHEBI:60240"/>
    </cofactor>
</comment>
<comment type="caution">
    <text evidence="9">Lacks conserved residue(s) required for the propagation of feature annotation.</text>
</comment>
<dbReference type="PIRSF" id="PIRSF006305">
    <property type="entry name" value="Maf"/>
    <property type="match status" value="1"/>
</dbReference>
<comment type="subcellular location">
    <subcellularLocation>
        <location evidence="1 9">Cytoplasm</location>
    </subcellularLocation>
</comment>
<gene>
    <name evidence="10" type="ORF">EJA06_013205</name>
</gene>
<evidence type="ECO:0000256" key="3">
    <source>
        <dbReference type="ARBA" id="ARBA00022801"/>
    </source>
</evidence>
<dbReference type="InterPro" id="IPR003697">
    <property type="entry name" value="Maf-like"/>
</dbReference>
<feature type="site" description="Important for substrate specificity" evidence="9">
    <location>
        <position position="12"/>
    </location>
</feature>
<evidence type="ECO:0000256" key="8">
    <source>
        <dbReference type="ARBA" id="ARBA00068163"/>
    </source>
</evidence>
<reference evidence="10 11" key="1">
    <citation type="submission" date="2019-01" db="EMBL/GenBank/DDBJ databases">
        <title>High-quality draft genome of. Pseudomonas songnenensis str. L103, a full-fledged denitrifier isolated from 100 meters deep aquifer in a heavily nitrogen fertilized agricultural area.</title>
        <authorList>
            <person name="Liu M."/>
            <person name="Liu B."/>
        </authorList>
    </citation>
    <scope>NUCLEOTIDE SEQUENCE [LARGE SCALE GENOMIC DNA]</scope>
    <source>
        <strain evidence="10 11">L103</strain>
    </source>
</reference>
<evidence type="ECO:0000256" key="5">
    <source>
        <dbReference type="ARBA" id="ARBA00050213"/>
    </source>
</evidence>
<dbReference type="EMBL" id="RWYU02000005">
    <property type="protein sequence ID" value="RYJ61666.1"/>
    <property type="molecule type" value="Genomic_DNA"/>
</dbReference>
<comment type="similarity">
    <text evidence="7 9">Belongs to the Maf family. YceF subfamily.</text>
</comment>
<feature type="site" description="Important for substrate specificity" evidence="9">
    <location>
        <position position="70"/>
    </location>
</feature>
<dbReference type="NCBIfam" id="TIGR00172">
    <property type="entry name" value="maf"/>
    <property type="match status" value="1"/>
</dbReference>
<evidence type="ECO:0000256" key="9">
    <source>
        <dbReference type="HAMAP-Rule" id="MF_00528"/>
    </source>
</evidence>
<evidence type="ECO:0000256" key="7">
    <source>
        <dbReference type="ARBA" id="ARBA00060749"/>
    </source>
</evidence>
<comment type="caution">
    <text evidence="10">The sequence shown here is derived from an EMBL/GenBank/DDBJ whole genome shotgun (WGS) entry which is preliminary data.</text>
</comment>
<organism evidence="10 11">
    <name type="scientific">Pseudomonas songnenensis</name>
    <dbReference type="NCBI Taxonomy" id="1176259"/>
    <lineage>
        <taxon>Bacteria</taxon>
        <taxon>Pseudomonadati</taxon>
        <taxon>Pseudomonadota</taxon>
        <taxon>Gammaproteobacteria</taxon>
        <taxon>Pseudomonadales</taxon>
        <taxon>Pseudomonadaceae</taxon>
        <taxon>Pseudomonas</taxon>
    </lineage>
</organism>
<dbReference type="RefSeq" id="WP_126189717.1">
    <property type="nucleotide sequence ID" value="NZ_RWYU02000005.1"/>
</dbReference>